<reference evidence="9 10" key="1">
    <citation type="submission" date="2018-01" db="EMBL/GenBank/DDBJ databases">
        <title>Metagenomic assembled genomes from two thermal pools in the Uzon Caldera, Kamchatka, Russia.</title>
        <authorList>
            <person name="Wilkins L."/>
            <person name="Ettinger C."/>
        </authorList>
    </citation>
    <scope>NUCLEOTIDE SEQUENCE [LARGE SCALE GENOMIC DNA]</scope>
    <source>
        <strain evidence="9">ZAV-02</strain>
    </source>
</reference>
<dbReference type="InterPro" id="IPR038078">
    <property type="entry name" value="PhoU-like_sf"/>
</dbReference>
<organism evidence="9 10">
    <name type="scientific">Chloroflexus aggregans</name>
    <dbReference type="NCBI Taxonomy" id="152260"/>
    <lineage>
        <taxon>Bacteria</taxon>
        <taxon>Bacillati</taxon>
        <taxon>Chloroflexota</taxon>
        <taxon>Chloroflexia</taxon>
        <taxon>Chloroflexales</taxon>
        <taxon>Chloroflexineae</taxon>
        <taxon>Chloroflexaceae</taxon>
        <taxon>Chloroflexus</taxon>
    </lineage>
</organism>
<dbReference type="GO" id="GO:0005737">
    <property type="term" value="C:cytoplasm"/>
    <property type="evidence" value="ECO:0007669"/>
    <property type="project" value="UniProtKB-SubCell"/>
</dbReference>
<evidence type="ECO:0000256" key="2">
    <source>
        <dbReference type="ARBA" id="ARBA00008107"/>
    </source>
</evidence>
<protein>
    <recommendedName>
        <fullName evidence="7">Phosphate-specific transport system accessory protein PhoU</fullName>
    </recommendedName>
</protein>
<dbReference type="PANTHER" id="PTHR42930">
    <property type="entry name" value="PHOSPHATE-SPECIFIC TRANSPORT SYSTEM ACCESSORY PROTEIN PHOU"/>
    <property type="match status" value="1"/>
</dbReference>
<dbReference type="GO" id="GO:0030643">
    <property type="term" value="P:intracellular phosphate ion homeostasis"/>
    <property type="evidence" value="ECO:0007669"/>
    <property type="project" value="InterPro"/>
</dbReference>
<dbReference type="FunFam" id="1.20.58.220:FF:000004">
    <property type="entry name" value="Phosphate-specific transport system accessory protein PhoU"/>
    <property type="match status" value="1"/>
</dbReference>
<dbReference type="InterPro" id="IPR026022">
    <property type="entry name" value="PhoU_dom"/>
</dbReference>
<dbReference type="GO" id="GO:0006817">
    <property type="term" value="P:phosphate ion transport"/>
    <property type="evidence" value="ECO:0007669"/>
    <property type="project" value="UniProtKB-KW"/>
</dbReference>
<accession>A0A2J6XBG8</accession>
<evidence type="ECO:0000313" key="9">
    <source>
        <dbReference type="EMBL" id="PMP85061.1"/>
    </source>
</evidence>
<sequence length="216" mass="23929">MRPREHFDQELEALRNQVLALGQMVSSALDRAITALERGDRELAQAVVDGDEEMNKARVAIEQHAIHLIATQQPVARDLRRIIAAIAIGYELERIADYAKSTAKMIVGSPDPNRGPLSPPAELVKLGKTARANLDRTLLAFGDGSSEAIKGIIEQEDAIDHEYKRLKQSLVAQLTPPETADLLFIAHNFERVSDRALNMAERMIFITSGEQVELND</sequence>
<evidence type="ECO:0000256" key="3">
    <source>
        <dbReference type="ARBA" id="ARBA00011738"/>
    </source>
</evidence>
<feature type="domain" description="PhoU" evidence="8">
    <location>
        <begin position="20"/>
        <end position="105"/>
    </location>
</feature>
<gene>
    <name evidence="9" type="primary">phoU</name>
    <name evidence="9" type="ORF">C0184_02860</name>
</gene>
<dbReference type="NCBIfam" id="TIGR02135">
    <property type="entry name" value="phoU_full"/>
    <property type="match status" value="1"/>
</dbReference>
<comment type="subcellular location">
    <subcellularLocation>
        <location evidence="1 7">Cytoplasm</location>
    </subcellularLocation>
</comment>
<comment type="caution">
    <text evidence="9">The sequence shown here is derived from an EMBL/GenBank/DDBJ whole genome shotgun (WGS) entry which is preliminary data.</text>
</comment>
<dbReference type="GO" id="GO:0045936">
    <property type="term" value="P:negative regulation of phosphate metabolic process"/>
    <property type="evidence" value="ECO:0007669"/>
    <property type="project" value="InterPro"/>
</dbReference>
<evidence type="ECO:0000313" key="10">
    <source>
        <dbReference type="Proteomes" id="UP000243376"/>
    </source>
</evidence>
<feature type="domain" description="PhoU" evidence="8">
    <location>
        <begin position="124"/>
        <end position="203"/>
    </location>
</feature>
<evidence type="ECO:0000256" key="4">
    <source>
        <dbReference type="ARBA" id="ARBA00022448"/>
    </source>
</evidence>
<dbReference type="EMBL" id="PNIQ01000192">
    <property type="protein sequence ID" value="PMP85061.1"/>
    <property type="molecule type" value="Genomic_DNA"/>
</dbReference>
<evidence type="ECO:0000256" key="7">
    <source>
        <dbReference type="PIRNR" id="PIRNR003107"/>
    </source>
</evidence>
<dbReference type="InterPro" id="IPR028366">
    <property type="entry name" value="PhoU"/>
</dbReference>
<comment type="function">
    <text evidence="7">Plays a role in the regulation of phosphate uptake.</text>
</comment>
<dbReference type="PIRSF" id="PIRSF003107">
    <property type="entry name" value="PhoU"/>
    <property type="match status" value="1"/>
</dbReference>
<keyword evidence="4 7" id="KW-0813">Transport</keyword>
<comment type="subunit">
    <text evidence="3 7">Homodimer.</text>
</comment>
<dbReference type="Pfam" id="PF01895">
    <property type="entry name" value="PhoU"/>
    <property type="match status" value="2"/>
</dbReference>
<name>A0A2J6XBG8_9CHLR</name>
<dbReference type="AlphaFoldDB" id="A0A2J6XBG8"/>
<dbReference type="Proteomes" id="UP000243376">
    <property type="component" value="Unassembled WGS sequence"/>
</dbReference>
<evidence type="ECO:0000256" key="6">
    <source>
        <dbReference type="ARBA" id="ARBA00022592"/>
    </source>
</evidence>
<dbReference type="PANTHER" id="PTHR42930:SF3">
    <property type="entry name" value="PHOSPHATE-SPECIFIC TRANSPORT SYSTEM ACCESSORY PROTEIN PHOU"/>
    <property type="match status" value="1"/>
</dbReference>
<proteinExistence type="inferred from homology"/>
<evidence type="ECO:0000259" key="8">
    <source>
        <dbReference type="Pfam" id="PF01895"/>
    </source>
</evidence>
<dbReference type="SUPFAM" id="SSF109755">
    <property type="entry name" value="PhoU-like"/>
    <property type="match status" value="1"/>
</dbReference>
<keyword evidence="6 7" id="KW-0592">Phosphate transport</keyword>
<comment type="similarity">
    <text evidence="2 7">Belongs to the PhoU family.</text>
</comment>
<dbReference type="Gene3D" id="1.20.58.220">
    <property type="entry name" value="Phosphate transport system protein phou homolog 2, domain 2"/>
    <property type="match status" value="1"/>
</dbReference>
<keyword evidence="5 7" id="KW-0963">Cytoplasm</keyword>
<evidence type="ECO:0000256" key="1">
    <source>
        <dbReference type="ARBA" id="ARBA00004496"/>
    </source>
</evidence>
<evidence type="ECO:0000256" key="5">
    <source>
        <dbReference type="ARBA" id="ARBA00022490"/>
    </source>
</evidence>